<gene>
    <name evidence="1" type="ORF">PCAR00345_LOCUS37431</name>
</gene>
<sequence>MTSNGLTNAAAGCSCFAALSNGREVTLVVRHADAPILTAPAPRWLPEAESRPLGSKPIGTSLRCAYSDMHAIQAAATSKETQEQMRVTPSQCIHVLHDRFSNAGVGFVMTFSRGSRGGTAQFRGRNFRGMEELASEYAGATDAHLLVDARGASCGSLPPVLSNWLQRGRGACMSGPNRGAREAHTILQFCVDFYDSLPRVVVFVQDDPEVHFLKKAGVGSTALAATLEARTEERRRLLVGGKAGGVDGGGEDGGGVDGGGGIGAIGDGRIGGIGGSSGTADTTAAGGGNDVLNEGFGASAPWEVSPCPCFVDHESTFSMEKYGVFRPMHWWMRTFLKAYTNRSVPLPPRIAWPRHAQFAVPRTAVRARSKAWFELNAALTRPASPLKVQVPVPANGNRRAAIWANFGRWVVDLGPLPPERMNCPDHRRAAHGMDLAMMYERLWFRIFDPALAEALPSHSQCFTDAAIALSPIRCGAISCPVLHAAAEHRNRPFWGRHKRRRQQQDGCALTDALGTTVAEGEWRFVPGRPVCMASGCMVDENSEAALGTELYRERGAAGNRSLST</sequence>
<organism evidence="1">
    <name type="scientific">Chrysotila carterae</name>
    <name type="common">Marine alga</name>
    <name type="synonym">Syracosphaera carterae</name>
    <dbReference type="NCBI Taxonomy" id="13221"/>
    <lineage>
        <taxon>Eukaryota</taxon>
        <taxon>Haptista</taxon>
        <taxon>Haptophyta</taxon>
        <taxon>Prymnesiophyceae</taxon>
        <taxon>Isochrysidales</taxon>
        <taxon>Isochrysidaceae</taxon>
        <taxon>Chrysotila</taxon>
    </lineage>
</organism>
<dbReference type="AlphaFoldDB" id="A0A7S4FAV7"/>
<name>A0A7S4FAV7_CHRCT</name>
<accession>A0A7S4FAV7</accession>
<reference evidence="1" key="1">
    <citation type="submission" date="2021-01" db="EMBL/GenBank/DDBJ databases">
        <authorList>
            <person name="Corre E."/>
            <person name="Pelletier E."/>
            <person name="Niang G."/>
            <person name="Scheremetjew M."/>
            <person name="Finn R."/>
            <person name="Kale V."/>
            <person name="Holt S."/>
            <person name="Cochrane G."/>
            <person name="Meng A."/>
            <person name="Brown T."/>
            <person name="Cohen L."/>
        </authorList>
    </citation>
    <scope>NUCLEOTIDE SEQUENCE</scope>
    <source>
        <strain evidence="1">CCMP645</strain>
    </source>
</reference>
<evidence type="ECO:0000313" key="1">
    <source>
        <dbReference type="EMBL" id="CAE0784724.1"/>
    </source>
</evidence>
<protein>
    <submittedName>
        <fullName evidence="1">Uncharacterized protein</fullName>
    </submittedName>
</protein>
<proteinExistence type="predicted"/>
<dbReference type="EMBL" id="HBIZ01059862">
    <property type="protein sequence ID" value="CAE0784724.1"/>
    <property type="molecule type" value="Transcribed_RNA"/>
</dbReference>